<feature type="domain" description="AMP-dependent synthetase/ligase" evidence="3">
    <location>
        <begin position="41"/>
        <end position="409"/>
    </location>
</feature>
<evidence type="ECO:0000313" key="6">
    <source>
        <dbReference type="Proteomes" id="UP000473826"/>
    </source>
</evidence>
<dbReference type="InterPro" id="IPR000873">
    <property type="entry name" value="AMP-dep_synth/lig_dom"/>
</dbReference>
<dbReference type="CDD" id="cd05911">
    <property type="entry name" value="Firefly_Luc_like"/>
    <property type="match status" value="1"/>
</dbReference>
<dbReference type="SUPFAM" id="SSF56801">
    <property type="entry name" value="Acetyl-CoA synthetase-like"/>
    <property type="match status" value="1"/>
</dbReference>
<proteinExistence type="inferred from homology"/>
<dbReference type="InterPro" id="IPR020845">
    <property type="entry name" value="AMP-binding_CS"/>
</dbReference>
<name>A0A7D8UW56_VANHU</name>
<dbReference type="InterPro" id="IPR042099">
    <property type="entry name" value="ANL_N_sf"/>
</dbReference>
<dbReference type="PANTHER" id="PTHR24096">
    <property type="entry name" value="LONG-CHAIN-FATTY-ACID--COA LIGASE"/>
    <property type="match status" value="1"/>
</dbReference>
<dbReference type="Proteomes" id="UP000473826">
    <property type="component" value="Unassembled WGS sequence"/>
</dbReference>
<sequence length="568" mass="62380">MGKEIIYETTYKHAPLKLPKVGLFEYLVPQPGRPRAIPDHDPKLPAYIDGLDGRVLSRADIVDGALRLITGLRGLGIKRGDTACLWGPNSLEWVQAAYGLMAAGVTISPANAAYAPHEIAYQVNNSDSQIIFLHPDLLPIFEKARPELQLPFKADRVVLLTPTERRKPEHKAYKTVHELFGAPSKPERFDGDQVYDTQWLCYSSGTTGFPKGVMTTHNNMTSQLEAVEASYGQFATGKNDVVLGFLPMSHIYGLTIVLLQPWAAAIPVVVLPRFEETAALTAIQKYKVTHALVVPPVIIMLLHSPNVPKYDLSSLKTFMCGAAPLSGELHAMFTAKMPSIKVTQGYGMTECSPVTHTTPWDESEGRGAWTGRLIPTFQARLVKEDGEDAAEGERGELWVRGPSVMKGYHKNPDATKGTMAPGGWYRTGDVLIVDDLGFYMVVDRLKELIKYKGFQVPPAELEALLLQHPKVIDAGVVGVWDESQATELPRGYIVPAPSANATTPAAQHALRREVDAWVNARVAPHKRLRGGVILIDAIPKSPSGKILRKDLRARAKQEFEGEVAEAKL</sequence>
<evidence type="ECO:0008006" key="7">
    <source>
        <dbReference type="Google" id="ProtNLM"/>
    </source>
</evidence>
<dbReference type="GO" id="GO:0016405">
    <property type="term" value="F:CoA-ligase activity"/>
    <property type="evidence" value="ECO:0007669"/>
    <property type="project" value="TreeGrafter"/>
</dbReference>
<feature type="domain" description="AMP-binding enzyme C-terminal" evidence="4">
    <location>
        <begin position="460"/>
        <end position="545"/>
    </location>
</feature>
<keyword evidence="6" id="KW-1185">Reference proteome</keyword>
<dbReference type="Gene3D" id="3.30.300.30">
    <property type="match status" value="1"/>
</dbReference>
<dbReference type="OrthoDB" id="1898221at2759"/>
<gene>
    <name evidence="5" type="ORF">VHUM_04147</name>
</gene>
<organism evidence="5 6">
    <name type="scientific">Vanrija humicola</name>
    <name type="common">Yeast</name>
    <name type="synonym">Cryptococcus humicola</name>
    <dbReference type="NCBI Taxonomy" id="5417"/>
    <lineage>
        <taxon>Eukaryota</taxon>
        <taxon>Fungi</taxon>
        <taxon>Dikarya</taxon>
        <taxon>Basidiomycota</taxon>
        <taxon>Agaricomycotina</taxon>
        <taxon>Tremellomycetes</taxon>
        <taxon>Trichosporonales</taxon>
        <taxon>Trichosporonaceae</taxon>
        <taxon>Vanrija</taxon>
    </lineage>
</organism>
<comment type="similarity">
    <text evidence="1">Belongs to the ATP-dependent AMP-binding enzyme family.</text>
</comment>
<comment type="caution">
    <text evidence="5">The sequence shown here is derived from an EMBL/GenBank/DDBJ whole genome shotgun (WGS) entry which is preliminary data.</text>
</comment>
<accession>A0A7D8UW56</accession>
<reference evidence="5 6" key="1">
    <citation type="journal article" date="2019" name="PLoS Genet.">
        <title>Convergent evolution of linked mating-type loci in basidiomycete fungi.</title>
        <authorList>
            <person name="Sun S."/>
            <person name="Coelho M.A."/>
            <person name="Heitman J."/>
            <person name="Nowrousian M."/>
        </authorList>
    </citation>
    <scope>NUCLEOTIDE SEQUENCE [LARGE SCALE GENOMIC DNA]</scope>
    <source>
        <strain evidence="5 6">CBS 4282</strain>
    </source>
</reference>
<dbReference type="InterPro" id="IPR025110">
    <property type="entry name" value="AMP-bd_C"/>
</dbReference>
<dbReference type="Pfam" id="PF13193">
    <property type="entry name" value="AMP-binding_C"/>
    <property type="match status" value="1"/>
</dbReference>
<protein>
    <recommendedName>
        <fullName evidence="7">AMP-dependent synthetase/ligase domain-containing protein</fullName>
    </recommendedName>
</protein>
<dbReference type="Pfam" id="PF00501">
    <property type="entry name" value="AMP-binding"/>
    <property type="match status" value="1"/>
</dbReference>
<keyword evidence="2" id="KW-0436">Ligase</keyword>
<dbReference type="PANTHER" id="PTHR24096:SF149">
    <property type="entry name" value="AMP-BINDING DOMAIN-CONTAINING PROTEIN-RELATED"/>
    <property type="match status" value="1"/>
</dbReference>
<dbReference type="InterPro" id="IPR045851">
    <property type="entry name" value="AMP-bd_C_sf"/>
</dbReference>
<dbReference type="AlphaFoldDB" id="A0A7D8UW56"/>
<dbReference type="Gene3D" id="3.40.50.12780">
    <property type="entry name" value="N-terminal domain of ligase-like"/>
    <property type="match status" value="1"/>
</dbReference>
<evidence type="ECO:0000313" key="5">
    <source>
        <dbReference type="EMBL" id="TXT04380.1"/>
    </source>
</evidence>
<dbReference type="PROSITE" id="PS00455">
    <property type="entry name" value="AMP_BINDING"/>
    <property type="match status" value="1"/>
</dbReference>
<evidence type="ECO:0000259" key="4">
    <source>
        <dbReference type="Pfam" id="PF13193"/>
    </source>
</evidence>
<evidence type="ECO:0000259" key="3">
    <source>
        <dbReference type="Pfam" id="PF00501"/>
    </source>
</evidence>
<dbReference type="EMBL" id="QKWK01000015">
    <property type="protein sequence ID" value="TXT04380.1"/>
    <property type="molecule type" value="Genomic_DNA"/>
</dbReference>
<evidence type="ECO:0000256" key="2">
    <source>
        <dbReference type="ARBA" id="ARBA00022598"/>
    </source>
</evidence>
<evidence type="ECO:0000256" key="1">
    <source>
        <dbReference type="ARBA" id="ARBA00006432"/>
    </source>
</evidence>